<dbReference type="EMBL" id="KB446539">
    <property type="protein sequence ID" value="EME44786.1"/>
    <property type="molecule type" value="Genomic_DNA"/>
</dbReference>
<proteinExistence type="predicted"/>
<keyword evidence="3" id="KW-1185">Reference proteome</keyword>
<feature type="compositionally biased region" description="Low complexity" evidence="1">
    <location>
        <begin position="65"/>
        <end position="78"/>
    </location>
</feature>
<dbReference type="AlphaFoldDB" id="N1PMX6"/>
<feature type="region of interest" description="Disordered" evidence="1">
    <location>
        <begin position="189"/>
        <end position="258"/>
    </location>
</feature>
<feature type="compositionally biased region" description="Basic and acidic residues" evidence="1">
    <location>
        <begin position="98"/>
        <end position="108"/>
    </location>
</feature>
<gene>
    <name evidence="2" type="ORF">DOTSEDRAFT_72285</name>
</gene>
<dbReference type="Proteomes" id="UP000016933">
    <property type="component" value="Unassembled WGS sequence"/>
</dbReference>
<evidence type="ECO:0000313" key="2">
    <source>
        <dbReference type="EMBL" id="EME44786.1"/>
    </source>
</evidence>
<accession>N1PMX6</accession>
<feature type="compositionally biased region" description="Polar residues" evidence="1">
    <location>
        <begin position="216"/>
        <end position="234"/>
    </location>
</feature>
<protein>
    <recommendedName>
        <fullName evidence="4">Only prolin and serin are matching in the corresponding protein</fullName>
    </recommendedName>
</protein>
<dbReference type="OMA" id="KIPRLHD"/>
<sequence>MNRMRTFSFPKITTISKQLHEDVASSDMGSPDHVSPTHSRESSAASTTSSPITPTFSARGHNRWPSSSSSLVTSPDSPAVTPTAKSPLGDLVEDPSEREDSFDSDYRSTDEPLCICDMPWCEHRQESVSQQPIPLPTPEWSPGDDYFCDGQLPGHSVKRRRSGEYSADSFSSRLSRHFPSIRKRLSGHRSAFSVSNTNLRSAPSSRSSSLRLPKTRSVTAPATPDIRNTLQTLPPATPQDVPRFDCPPRSRAVSSATTPRPIEIEVPAEHDEIVNEFASTPLLPPMMADYFNDSSEAVQSPLQSPTIANPSAAASLFNTPVGTPVIPSFPTPPLSAKASMASLRNARSVPPPHASTEIPPLTIAEEAESADPWATKLGHANFQIEPRPYLPEVCDAQSCRQLTEDWEYARKQYMQLAGRVCSDYGPTSQTFKLTEQKWAEIDATWRANHEMANAAAQATGDSPTFQPLAETMPVAKLPFLNDPQQPGKYPTIEEKDIVGPMVTYAKIHHDQLPIKKTSTILKLFTDPGSLLGRRSNFSVRR</sequence>
<evidence type="ECO:0000313" key="3">
    <source>
        <dbReference type="Proteomes" id="UP000016933"/>
    </source>
</evidence>
<feature type="compositionally biased region" description="Low complexity" evidence="1">
    <location>
        <begin position="42"/>
        <end position="58"/>
    </location>
</feature>
<dbReference type="HOGENOM" id="CLU_020684_0_0_1"/>
<organism evidence="2 3">
    <name type="scientific">Dothistroma septosporum (strain NZE10 / CBS 128990)</name>
    <name type="common">Red band needle blight fungus</name>
    <name type="synonym">Mycosphaerella pini</name>
    <dbReference type="NCBI Taxonomy" id="675120"/>
    <lineage>
        <taxon>Eukaryota</taxon>
        <taxon>Fungi</taxon>
        <taxon>Dikarya</taxon>
        <taxon>Ascomycota</taxon>
        <taxon>Pezizomycotina</taxon>
        <taxon>Dothideomycetes</taxon>
        <taxon>Dothideomycetidae</taxon>
        <taxon>Mycosphaerellales</taxon>
        <taxon>Mycosphaerellaceae</taxon>
        <taxon>Dothistroma</taxon>
    </lineage>
</organism>
<dbReference type="OrthoDB" id="3882058at2759"/>
<evidence type="ECO:0000256" key="1">
    <source>
        <dbReference type="SAM" id="MobiDB-lite"/>
    </source>
</evidence>
<feature type="compositionally biased region" description="Low complexity" evidence="1">
    <location>
        <begin position="199"/>
        <end position="212"/>
    </location>
</feature>
<name>N1PMX6_DOTSN</name>
<feature type="region of interest" description="Disordered" evidence="1">
    <location>
        <begin position="18"/>
        <end position="108"/>
    </location>
</feature>
<evidence type="ECO:0008006" key="4">
    <source>
        <dbReference type="Google" id="ProtNLM"/>
    </source>
</evidence>
<reference evidence="2 3" key="2">
    <citation type="journal article" date="2012" name="PLoS Pathog.">
        <title>Diverse lifestyles and strategies of plant pathogenesis encoded in the genomes of eighteen Dothideomycetes fungi.</title>
        <authorList>
            <person name="Ohm R.A."/>
            <person name="Feau N."/>
            <person name="Henrissat B."/>
            <person name="Schoch C.L."/>
            <person name="Horwitz B.A."/>
            <person name="Barry K.W."/>
            <person name="Condon B.J."/>
            <person name="Copeland A.C."/>
            <person name="Dhillon B."/>
            <person name="Glaser F."/>
            <person name="Hesse C.N."/>
            <person name="Kosti I."/>
            <person name="LaButti K."/>
            <person name="Lindquist E.A."/>
            <person name="Lucas S."/>
            <person name="Salamov A.A."/>
            <person name="Bradshaw R.E."/>
            <person name="Ciuffetti L."/>
            <person name="Hamelin R.C."/>
            <person name="Kema G.H.J."/>
            <person name="Lawrence C."/>
            <person name="Scott J.A."/>
            <person name="Spatafora J.W."/>
            <person name="Turgeon B.G."/>
            <person name="de Wit P.J.G.M."/>
            <person name="Zhong S."/>
            <person name="Goodwin S.B."/>
            <person name="Grigoriev I.V."/>
        </authorList>
    </citation>
    <scope>NUCLEOTIDE SEQUENCE [LARGE SCALE GENOMIC DNA]</scope>
    <source>
        <strain evidence="3">NZE10 / CBS 128990</strain>
    </source>
</reference>
<dbReference type="eggNOG" id="ENOG502SJFJ">
    <property type="taxonomic scope" value="Eukaryota"/>
</dbReference>
<reference evidence="3" key="1">
    <citation type="journal article" date="2012" name="PLoS Genet.">
        <title>The genomes of the fungal plant pathogens Cladosporium fulvum and Dothistroma septosporum reveal adaptation to different hosts and lifestyles but also signatures of common ancestry.</title>
        <authorList>
            <person name="de Wit P.J.G.M."/>
            <person name="van der Burgt A."/>
            <person name="Oekmen B."/>
            <person name="Stergiopoulos I."/>
            <person name="Abd-Elsalam K.A."/>
            <person name="Aerts A.L."/>
            <person name="Bahkali A.H."/>
            <person name="Beenen H.G."/>
            <person name="Chettri P."/>
            <person name="Cox M.P."/>
            <person name="Datema E."/>
            <person name="de Vries R.P."/>
            <person name="Dhillon B."/>
            <person name="Ganley A.R."/>
            <person name="Griffiths S.A."/>
            <person name="Guo Y."/>
            <person name="Hamelin R.C."/>
            <person name="Henrissat B."/>
            <person name="Kabir M.S."/>
            <person name="Jashni M.K."/>
            <person name="Kema G."/>
            <person name="Klaubauf S."/>
            <person name="Lapidus A."/>
            <person name="Levasseur A."/>
            <person name="Lindquist E."/>
            <person name="Mehrabi R."/>
            <person name="Ohm R.A."/>
            <person name="Owen T.J."/>
            <person name="Salamov A."/>
            <person name="Schwelm A."/>
            <person name="Schijlen E."/>
            <person name="Sun H."/>
            <person name="van den Burg H.A."/>
            <person name="van Ham R.C.H.J."/>
            <person name="Zhang S."/>
            <person name="Goodwin S.B."/>
            <person name="Grigoriev I.V."/>
            <person name="Collemare J."/>
            <person name="Bradshaw R.E."/>
        </authorList>
    </citation>
    <scope>NUCLEOTIDE SEQUENCE [LARGE SCALE GENOMIC DNA]</scope>
    <source>
        <strain evidence="3">NZE10 / CBS 128990</strain>
    </source>
</reference>